<evidence type="ECO:0000313" key="1">
    <source>
        <dbReference type="EMBL" id="AAS95495.1"/>
    </source>
</evidence>
<dbReference type="Proteomes" id="UP000002194">
    <property type="component" value="Chromosome"/>
</dbReference>
<dbReference type="STRING" id="882.DVU_1015"/>
<sequence>MIILCSIALCHFCWLLASQPLNVLDAFGGITCRLLRLFVCRFSLHVTS</sequence>
<protein>
    <submittedName>
        <fullName evidence="1">Uncharacterized protein</fullName>
    </submittedName>
</protein>
<keyword evidence="2" id="KW-1185">Reference proteome</keyword>
<name>Q72DB4_NITV2</name>
<dbReference type="KEGG" id="dvu:DVU_1015"/>
<reference evidence="1 2" key="1">
    <citation type="journal article" date="2004" name="Nat. Biotechnol.">
        <title>The genome sequence of the anaerobic, sulfate-reducing bacterium Desulfovibrio vulgaris Hildenborough.</title>
        <authorList>
            <person name="Heidelberg J.F."/>
            <person name="Seshadri R."/>
            <person name="Haveman S.A."/>
            <person name="Hemme C.L."/>
            <person name="Paulsen I.T."/>
            <person name="Kolonay J.F."/>
            <person name="Eisen J.A."/>
            <person name="Ward N."/>
            <person name="Methe B."/>
            <person name="Brinkac L.M."/>
            <person name="Daugherty S.C."/>
            <person name="Deboy R.T."/>
            <person name="Dodson R.J."/>
            <person name="Durkin A.S."/>
            <person name="Madupu R."/>
            <person name="Nelson W.C."/>
            <person name="Sullivan S.A."/>
            <person name="Fouts D."/>
            <person name="Haft D.H."/>
            <person name="Selengut J."/>
            <person name="Peterson J.D."/>
            <person name="Davidsen T.M."/>
            <person name="Zafar N."/>
            <person name="Zhou L."/>
            <person name="Radune D."/>
            <person name="Dimitrov G."/>
            <person name="Hance M."/>
            <person name="Tran K."/>
            <person name="Khouri H."/>
            <person name="Gill J."/>
            <person name="Utterback T.R."/>
            <person name="Feldblyum T.V."/>
            <person name="Wall J.D."/>
            <person name="Voordouw G."/>
            <person name="Fraser C.M."/>
        </authorList>
    </citation>
    <scope>NUCLEOTIDE SEQUENCE [LARGE SCALE GENOMIC DNA]</scope>
    <source>
        <strain evidence="2">ATCC 29579 / DSM 644 / NCIMB 8303 / VKM B-1760 / Hildenborough</strain>
    </source>
</reference>
<dbReference type="AlphaFoldDB" id="Q72DB4"/>
<evidence type="ECO:0000313" key="2">
    <source>
        <dbReference type="Proteomes" id="UP000002194"/>
    </source>
</evidence>
<dbReference type="EMBL" id="AE017285">
    <property type="protein sequence ID" value="AAS95495.1"/>
    <property type="molecule type" value="Genomic_DNA"/>
</dbReference>
<organism evidence="1 2">
    <name type="scientific">Nitratidesulfovibrio vulgaris (strain ATCC 29579 / DSM 644 / CCUG 34227 / NCIMB 8303 / VKM B-1760 / Hildenborough)</name>
    <name type="common">Desulfovibrio vulgaris</name>
    <dbReference type="NCBI Taxonomy" id="882"/>
    <lineage>
        <taxon>Bacteria</taxon>
        <taxon>Pseudomonadati</taxon>
        <taxon>Thermodesulfobacteriota</taxon>
        <taxon>Desulfovibrionia</taxon>
        <taxon>Desulfovibrionales</taxon>
        <taxon>Desulfovibrionaceae</taxon>
        <taxon>Nitratidesulfovibrio</taxon>
    </lineage>
</organism>
<dbReference type="PaxDb" id="882-DVU_1015"/>
<dbReference type="EnsemblBacteria" id="AAS95495">
    <property type="protein sequence ID" value="AAS95495"/>
    <property type="gene ID" value="DVU_1015"/>
</dbReference>
<dbReference type="HOGENOM" id="CLU_3152120_0_0_7"/>
<accession>Q72DB4</accession>
<proteinExistence type="predicted"/>
<gene>
    <name evidence="1" type="ordered locus">DVU_1015</name>
</gene>